<accession>A0A8J4HFP7</accession>
<feature type="transmembrane region" description="Helical" evidence="1">
    <location>
        <begin position="253"/>
        <end position="276"/>
    </location>
</feature>
<keyword evidence="1" id="KW-0472">Membrane</keyword>
<dbReference type="AlphaFoldDB" id="A0A8J4HFP7"/>
<organism evidence="2">
    <name type="scientific">Acidicaldus sp</name>
    <dbReference type="NCBI Taxonomy" id="1872105"/>
    <lineage>
        <taxon>Bacteria</taxon>
        <taxon>Pseudomonadati</taxon>
        <taxon>Pseudomonadota</taxon>
        <taxon>Alphaproteobacteria</taxon>
        <taxon>Acetobacterales</taxon>
        <taxon>Acetobacteraceae</taxon>
        <taxon>Acidicaldus</taxon>
    </lineage>
</organism>
<gene>
    <name evidence="2" type="ORF">ENY07_13530</name>
</gene>
<evidence type="ECO:0000256" key="1">
    <source>
        <dbReference type="SAM" id="Phobius"/>
    </source>
</evidence>
<proteinExistence type="predicted"/>
<feature type="transmembrane region" description="Helical" evidence="1">
    <location>
        <begin position="194"/>
        <end position="211"/>
    </location>
</feature>
<keyword evidence="1" id="KW-0812">Transmembrane</keyword>
<reference evidence="2" key="1">
    <citation type="journal article" date="2020" name="mSystems">
        <title>Genome- and Community-Level Interaction Insights into Carbon Utilization and Element Cycling Functions of Hydrothermarchaeota in Hydrothermal Sediment.</title>
        <authorList>
            <person name="Zhou Z."/>
            <person name="Liu Y."/>
            <person name="Xu W."/>
            <person name="Pan J."/>
            <person name="Luo Z.H."/>
            <person name="Li M."/>
        </authorList>
    </citation>
    <scope>NUCLEOTIDE SEQUENCE</scope>
    <source>
        <strain evidence="2">SpSt-997</strain>
    </source>
</reference>
<dbReference type="EMBL" id="DTQM01000256">
    <property type="protein sequence ID" value="HGC44221.1"/>
    <property type="molecule type" value="Genomic_DNA"/>
</dbReference>
<evidence type="ECO:0000313" key="2">
    <source>
        <dbReference type="EMBL" id="HGC44221.1"/>
    </source>
</evidence>
<feature type="transmembrane region" description="Helical" evidence="1">
    <location>
        <begin position="13"/>
        <end position="31"/>
    </location>
</feature>
<name>A0A8J4HFP7_9PROT</name>
<feature type="transmembrane region" description="Helical" evidence="1">
    <location>
        <begin position="63"/>
        <end position="82"/>
    </location>
</feature>
<sequence>MIDHLPRLITGEWRGVALALLVAAASAWLGARRRWRALVLAACGLGVLAGWAAVLGLAERRLLPLALAALGVVLLGAARPPGRGAKGHRQGSDRWVLALFGLLACCAGWWFAGAPRGAGGIITAWKAEVVSLGLVAALGVPLLGADRWRVAACAVSLASAFGAIGGAGHAPVLAFVLAAAALGARDLARSEVGLLPARAGIGLLAASAILANGRLLHGHAAPVQAVVLAPLATHWFASRFLPRLRRAGGAAPALASLAALLLTTLLGFSAAALAGLR</sequence>
<feature type="transmembrane region" description="Helical" evidence="1">
    <location>
        <begin position="157"/>
        <end position="182"/>
    </location>
</feature>
<protein>
    <submittedName>
        <fullName evidence="2">Uncharacterized protein</fullName>
    </submittedName>
</protein>
<feature type="transmembrane region" description="Helical" evidence="1">
    <location>
        <begin position="124"/>
        <end position="145"/>
    </location>
</feature>
<keyword evidence="1" id="KW-1133">Transmembrane helix</keyword>
<feature type="transmembrane region" description="Helical" evidence="1">
    <location>
        <begin position="38"/>
        <end position="57"/>
    </location>
</feature>
<comment type="caution">
    <text evidence="2">The sequence shown here is derived from an EMBL/GenBank/DDBJ whole genome shotgun (WGS) entry which is preliminary data.</text>
</comment>
<feature type="transmembrane region" description="Helical" evidence="1">
    <location>
        <begin position="94"/>
        <end position="112"/>
    </location>
</feature>